<evidence type="ECO:0000313" key="1">
    <source>
        <dbReference type="EMBL" id="CAG9565485.1"/>
    </source>
</evidence>
<evidence type="ECO:0000313" key="2">
    <source>
        <dbReference type="Proteomes" id="UP000789524"/>
    </source>
</evidence>
<gene>
    <name evidence="1" type="ORF">DCHRY22_LOCUS6312</name>
</gene>
<comment type="caution">
    <text evidence="1">The sequence shown here is derived from an EMBL/GenBank/DDBJ whole genome shotgun (WGS) entry which is preliminary data.</text>
</comment>
<sequence>MDRISTTTPRHRIVWMCKQEISKNETEKYKDVRGDSGGTARRTALRLGSARLYSALLGSTRLASASLGSSRLGARERPLSRTLGGRRAYIYTYLNNPFHQLVKQIFIEHTTRGSRQTTVPLVSVGRACWTRVSAARVSRACGTSVPAAHGWPSAPGPAY</sequence>
<proteinExistence type="predicted"/>
<dbReference type="AlphaFoldDB" id="A0A8J2QMN2"/>
<name>A0A8J2QMN2_9NEOP</name>
<protein>
    <submittedName>
        <fullName evidence="1">(African queen) hypothetical protein</fullName>
    </submittedName>
</protein>
<keyword evidence="2" id="KW-1185">Reference proteome</keyword>
<organism evidence="1 2">
    <name type="scientific">Danaus chrysippus</name>
    <name type="common">African queen</name>
    <dbReference type="NCBI Taxonomy" id="151541"/>
    <lineage>
        <taxon>Eukaryota</taxon>
        <taxon>Metazoa</taxon>
        <taxon>Ecdysozoa</taxon>
        <taxon>Arthropoda</taxon>
        <taxon>Hexapoda</taxon>
        <taxon>Insecta</taxon>
        <taxon>Pterygota</taxon>
        <taxon>Neoptera</taxon>
        <taxon>Endopterygota</taxon>
        <taxon>Lepidoptera</taxon>
        <taxon>Glossata</taxon>
        <taxon>Ditrysia</taxon>
        <taxon>Papilionoidea</taxon>
        <taxon>Nymphalidae</taxon>
        <taxon>Danainae</taxon>
        <taxon>Danaini</taxon>
        <taxon>Danaina</taxon>
        <taxon>Danaus</taxon>
        <taxon>Anosia</taxon>
    </lineage>
</organism>
<dbReference type="EMBL" id="CAKASE010000053">
    <property type="protein sequence ID" value="CAG9565485.1"/>
    <property type="molecule type" value="Genomic_DNA"/>
</dbReference>
<reference evidence="1" key="1">
    <citation type="submission" date="2021-09" db="EMBL/GenBank/DDBJ databases">
        <authorList>
            <person name="Martin H S."/>
        </authorList>
    </citation>
    <scope>NUCLEOTIDE SEQUENCE</scope>
</reference>
<dbReference type="Proteomes" id="UP000789524">
    <property type="component" value="Unassembled WGS sequence"/>
</dbReference>
<accession>A0A8J2QMN2</accession>